<accession>A0A7W2YIX7</accession>
<proteinExistence type="predicted"/>
<gene>
    <name evidence="2" type="ORF">H2508_01090</name>
</gene>
<organism evidence="2 3">
    <name type="scientific">Sediminihaliea albiluteola</name>
    <dbReference type="NCBI Taxonomy" id="2758564"/>
    <lineage>
        <taxon>Bacteria</taxon>
        <taxon>Pseudomonadati</taxon>
        <taxon>Pseudomonadota</taxon>
        <taxon>Gammaproteobacteria</taxon>
        <taxon>Cellvibrionales</taxon>
        <taxon>Halieaceae</taxon>
        <taxon>Sediminihaliea</taxon>
    </lineage>
</organism>
<feature type="transmembrane region" description="Helical" evidence="1">
    <location>
        <begin position="44"/>
        <end position="63"/>
    </location>
</feature>
<reference evidence="2 3" key="1">
    <citation type="submission" date="2020-07" db="EMBL/GenBank/DDBJ databases">
        <title>Halieaceae bacterium, F7430, whole genome shotgun sequencing project.</title>
        <authorList>
            <person name="Jiang S."/>
            <person name="Liu Z.W."/>
            <person name="Du Z.J."/>
        </authorList>
    </citation>
    <scope>NUCLEOTIDE SEQUENCE [LARGE SCALE GENOMIC DNA]</scope>
    <source>
        <strain evidence="2 3">F7430</strain>
    </source>
</reference>
<dbReference type="RefSeq" id="WP_182168567.1">
    <property type="nucleotide sequence ID" value="NZ_JACFXU010000011.1"/>
</dbReference>
<dbReference type="AlphaFoldDB" id="A0A7W2YIX7"/>
<keyword evidence="1" id="KW-1133">Transmembrane helix</keyword>
<evidence type="ECO:0000313" key="3">
    <source>
        <dbReference type="Proteomes" id="UP000539350"/>
    </source>
</evidence>
<keyword evidence="1" id="KW-0472">Membrane</keyword>
<protein>
    <submittedName>
        <fullName evidence="2">Uncharacterized protein</fullName>
    </submittedName>
</protein>
<feature type="transmembrane region" description="Helical" evidence="1">
    <location>
        <begin position="69"/>
        <end position="87"/>
    </location>
</feature>
<keyword evidence="1" id="KW-0812">Transmembrane</keyword>
<name>A0A7W2YIX7_9GAMM</name>
<comment type="caution">
    <text evidence="2">The sequence shown here is derived from an EMBL/GenBank/DDBJ whole genome shotgun (WGS) entry which is preliminary data.</text>
</comment>
<sequence length="395" mass="43512">MNKGLAALEPNKIDSRLGPHLEAGELVLWQNQPRAGSLPKLSHTIGALMLLLGGGLLASSIVAPNLSPVARYTPATVAMLLGSFLLFQGWRRRASLWCYAITDRRLLSVFGDKLIRSLAPEQLDKYSLKIQGDTVYWMKFVHSGGRDTISGQYRAEDGRYVGFHGQTDPQATKSMIESWRRNISQESLSVASTFVKTMSNRSTAGNEDQHIDPAASVQRIRHLRSGLYFDIPADWRVAVRSQYDGPLILFGIKLLPRFIRQGPERPYGDSEPWNALSAHAAPEAALDMLIYDRPLATTLDSVLKDPFTQTTGAKILHSKDQLSIGPFKGFAVVRKLPAGSEIKNIESLSGPAMLRQVWLGNADCSIEVSGYALERQSKVQEAIDAMIASISLPDK</sequence>
<dbReference type="Proteomes" id="UP000539350">
    <property type="component" value="Unassembled WGS sequence"/>
</dbReference>
<keyword evidence="3" id="KW-1185">Reference proteome</keyword>
<dbReference type="EMBL" id="JACFXU010000011">
    <property type="protein sequence ID" value="MBA6411708.1"/>
    <property type="molecule type" value="Genomic_DNA"/>
</dbReference>
<evidence type="ECO:0000256" key="1">
    <source>
        <dbReference type="SAM" id="Phobius"/>
    </source>
</evidence>
<evidence type="ECO:0000313" key="2">
    <source>
        <dbReference type="EMBL" id="MBA6411708.1"/>
    </source>
</evidence>